<dbReference type="eggNOG" id="arCOG01270">
    <property type="taxonomic scope" value="Archaea"/>
</dbReference>
<keyword evidence="11" id="KW-1185">Reference proteome</keyword>
<dbReference type="GO" id="GO:0022857">
    <property type="term" value="F:transmembrane transporter activity"/>
    <property type="evidence" value="ECO:0007669"/>
    <property type="project" value="InterPro"/>
</dbReference>
<dbReference type="HOGENOM" id="CLU_039929_1_0_2"/>
<dbReference type="PANTHER" id="PTHR11795">
    <property type="entry name" value="BRANCHED-CHAIN AMINO ACID TRANSPORT SYSTEM PERMEASE PROTEIN LIVH"/>
    <property type="match status" value="1"/>
</dbReference>
<dbReference type="GO" id="GO:0005886">
    <property type="term" value="C:plasma membrane"/>
    <property type="evidence" value="ECO:0007669"/>
    <property type="project" value="UniProtKB-SubCell"/>
</dbReference>
<feature type="transmembrane region" description="Helical" evidence="9">
    <location>
        <begin position="15"/>
        <end position="35"/>
    </location>
</feature>
<dbReference type="CDD" id="cd06582">
    <property type="entry name" value="TM_PBP1_LivH_like"/>
    <property type="match status" value="1"/>
</dbReference>
<feature type="transmembrane region" description="Helical" evidence="9">
    <location>
        <begin position="228"/>
        <end position="254"/>
    </location>
</feature>
<keyword evidence="5" id="KW-0029">Amino-acid transport</keyword>
<evidence type="ECO:0000256" key="8">
    <source>
        <dbReference type="ARBA" id="ARBA00037998"/>
    </source>
</evidence>
<dbReference type="GO" id="GO:0006865">
    <property type="term" value="P:amino acid transport"/>
    <property type="evidence" value="ECO:0007669"/>
    <property type="project" value="UniProtKB-KW"/>
</dbReference>
<keyword evidence="3" id="KW-1003">Cell membrane</keyword>
<protein>
    <submittedName>
        <fullName evidence="10">Inner-membrane translocator</fullName>
    </submittedName>
</protein>
<organism evidence="10 11">
    <name type="scientific">Ferroglobus placidus (strain DSM 10642 / AEDII12DO)</name>
    <dbReference type="NCBI Taxonomy" id="589924"/>
    <lineage>
        <taxon>Archaea</taxon>
        <taxon>Methanobacteriati</taxon>
        <taxon>Methanobacteriota</taxon>
        <taxon>Archaeoglobi</taxon>
        <taxon>Archaeoglobales</taxon>
        <taxon>Archaeoglobaceae</taxon>
        <taxon>Ferroglobus</taxon>
    </lineage>
</organism>
<keyword evidence="4 9" id="KW-0812">Transmembrane</keyword>
<evidence type="ECO:0000256" key="6">
    <source>
        <dbReference type="ARBA" id="ARBA00022989"/>
    </source>
</evidence>
<accession>D3RXW5</accession>
<dbReference type="InterPro" id="IPR001851">
    <property type="entry name" value="ABC_transp_permease"/>
</dbReference>
<dbReference type="GeneID" id="8778682"/>
<dbReference type="Proteomes" id="UP000002613">
    <property type="component" value="Chromosome"/>
</dbReference>
<evidence type="ECO:0000256" key="5">
    <source>
        <dbReference type="ARBA" id="ARBA00022970"/>
    </source>
</evidence>
<proteinExistence type="inferred from homology"/>
<evidence type="ECO:0000256" key="1">
    <source>
        <dbReference type="ARBA" id="ARBA00004651"/>
    </source>
</evidence>
<evidence type="ECO:0000256" key="4">
    <source>
        <dbReference type="ARBA" id="ARBA00022692"/>
    </source>
</evidence>
<dbReference type="STRING" id="589924.Ferp_1170"/>
<keyword evidence="6 9" id="KW-1133">Transmembrane helix</keyword>
<evidence type="ECO:0000256" key="3">
    <source>
        <dbReference type="ARBA" id="ARBA00022475"/>
    </source>
</evidence>
<reference evidence="10 11" key="2">
    <citation type="journal article" date="2011" name="Stand. Genomic Sci.">
        <title>Complete genome sequence of Ferroglobus placidus AEDII12DO.</title>
        <authorList>
            <person name="Anderson I."/>
            <person name="Risso C."/>
            <person name="Holmes D."/>
            <person name="Lucas S."/>
            <person name="Copeland A."/>
            <person name="Lapidus A."/>
            <person name="Cheng J.F."/>
            <person name="Bruce D."/>
            <person name="Goodwin L."/>
            <person name="Pitluck S."/>
            <person name="Saunders E."/>
            <person name="Brettin T."/>
            <person name="Detter J.C."/>
            <person name="Han C."/>
            <person name="Tapia R."/>
            <person name="Larimer F."/>
            <person name="Land M."/>
            <person name="Hauser L."/>
            <person name="Woyke T."/>
            <person name="Lovley D."/>
            <person name="Kyrpides N."/>
            <person name="Ivanova N."/>
        </authorList>
    </citation>
    <scope>NUCLEOTIDE SEQUENCE [LARGE SCALE GENOMIC DNA]</scope>
    <source>
        <strain evidence="11">DSM 10642 / AEDII12DO</strain>
    </source>
</reference>
<keyword evidence="7 9" id="KW-0472">Membrane</keyword>
<evidence type="ECO:0000313" key="10">
    <source>
        <dbReference type="EMBL" id="ADC65328.1"/>
    </source>
</evidence>
<feature type="transmembrane region" description="Helical" evidence="9">
    <location>
        <begin position="101"/>
        <end position="123"/>
    </location>
</feature>
<feature type="transmembrane region" description="Helical" evidence="9">
    <location>
        <begin position="67"/>
        <end position="89"/>
    </location>
</feature>
<dbReference type="PaxDb" id="589924-Ferp_1170"/>
<feature type="transmembrane region" description="Helical" evidence="9">
    <location>
        <begin position="266"/>
        <end position="283"/>
    </location>
</feature>
<dbReference type="PANTHER" id="PTHR11795:SF452">
    <property type="entry name" value="ABC TRANSPORTER PERMEASE PROTEIN"/>
    <property type="match status" value="1"/>
</dbReference>
<feature type="transmembrane region" description="Helical" evidence="9">
    <location>
        <begin position="195"/>
        <end position="222"/>
    </location>
</feature>
<evidence type="ECO:0000256" key="7">
    <source>
        <dbReference type="ARBA" id="ARBA00023136"/>
    </source>
</evidence>
<reference evidence="11" key="1">
    <citation type="submission" date="2010-02" db="EMBL/GenBank/DDBJ databases">
        <title>Complete sequence of Ferroglobus placidus DSM 10642.</title>
        <authorList>
            <consortium name="US DOE Joint Genome Institute"/>
            <person name="Lucas S."/>
            <person name="Copeland A."/>
            <person name="Lapidus A."/>
            <person name="Cheng J.-F."/>
            <person name="Bruce D."/>
            <person name="Goodwin L."/>
            <person name="Pitluck S."/>
            <person name="Saunders E."/>
            <person name="Brettin T."/>
            <person name="Detter J.C."/>
            <person name="Han C."/>
            <person name="Tapia R."/>
            <person name="Larimer F."/>
            <person name="Land M."/>
            <person name="Hauser L."/>
            <person name="Kyrpides N."/>
            <person name="Ivanova N."/>
            <person name="Holmes D."/>
            <person name="Lovley D."/>
            <person name="Kyrpides N."/>
            <person name="Anderson I.J."/>
            <person name="Woyke T."/>
        </authorList>
    </citation>
    <scope>NUCLEOTIDE SEQUENCE [LARGE SCALE GENOMIC DNA]</scope>
    <source>
        <strain evidence="11">DSM 10642 / AEDII12DO</strain>
    </source>
</reference>
<gene>
    <name evidence="10" type="ordered locus">Ferp_1170</name>
</gene>
<dbReference type="InterPro" id="IPR052157">
    <property type="entry name" value="BCAA_transport_permease"/>
</dbReference>
<dbReference type="AlphaFoldDB" id="D3RXW5"/>
<dbReference type="EMBL" id="CP001899">
    <property type="protein sequence ID" value="ADC65328.1"/>
    <property type="molecule type" value="Genomic_DNA"/>
</dbReference>
<evidence type="ECO:0000313" key="11">
    <source>
        <dbReference type="Proteomes" id="UP000002613"/>
    </source>
</evidence>
<comment type="similarity">
    <text evidence="8">Belongs to the binding-protein-dependent transport system permease family. LivHM subfamily.</text>
</comment>
<comment type="subcellular location">
    <subcellularLocation>
        <location evidence="1">Cell membrane</location>
        <topology evidence="1">Multi-pass membrane protein</topology>
    </subcellularLocation>
</comment>
<dbReference type="KEGG" id="fpl:Ferp_1170"/>
<sequence>MGEDRVKINHEPLNFFDGVFIGSIFAIATIGLSFFYTTTGVFNFAHGALLMLGGYLTYTALTHLKLPLFFAAIFSVLLVASFMTAFYYLSLLPIRKQHITSIIITLALLLMLERLITVLYGPWGLPFPTFFPGVVNFAGVEVSLQKIYVTISNILVIFVFWLLISKTWIGLGIRATIDNEDVAEALGINASRMHLLSVFISSAITAFGGINIAATLFLSPILMSQMNVVAITVSILAGLGSIWGVIPAAFILGFADVIGATIFGGWFRFVSMTLVVILVLIVRPRGIFGQMERIV</sequence>
<keyword evidence="2" id="KW-0813">Transport</keyword>
<dbReference type="Pfam" id="PF02653">
    <property type="entry name" value="BPD_transp_2"/>
    <property type="match status" value="1"/>
</dbReference>
<evidence type="ECO:0000256" key="9">
    <source>
        <dbReference type="SAM" id="Phobius"/>
    </source>
</evidence>
<dbReference type="OrthoDB" id="43815at2157"/>
<feature type="transmembrane region" description="Helical" evidence="9">
    <location>
        <begin position="42"/>
        <end position="61"/>
    </location>
</feature>
<feature type="transmembrane region" description="Helical" evidence="9">
    <location>
        <begin position="143"/>
        <end position="164"/>
    </location>
</feature>
<evidence type="ECO:0000256" key="2">
    <source>
        <dbReference type="ARBA" id="ARBA00022448"/>
    </source>
</evidence>
<dbReference type="RefSeq" id="WP_012965671.1">
    <property type="nucleotide sequence ID" value="NC_013849.1"/>
</dbReference>
<name>D3RXW5_FERPA</name>